<feature type="coiled-coil region" evidence="1">
    <location>
        <begin position="113"/>
        <end position="156"/>
    </location>
</feature>
<feature type="transmembrane region" description="Helical" evidence="2">
    <location>
        <begin position="75"/>
        <end position="96"/>
    </location>
</feature>
<keyword evidence="2" id="KW-0472">Membrane</keyword>
<dbReference type="AlphaFoldDB" id="A0A085B6S7"/>
<dbReference type="eggNOG" id="ENOG502ZABW">
    <property type="taxonomic scope" value="Bacteria"/>
</dbReference>
<dbReference type="InterPro" id="IPR025250">
    <property type="entry name" value="DUF4199"/>
</dbReference>
<keyword evidence="2" id="KW-1133">Transmembrane helix</keyword>
<dbReference type="OrthoDB" id="1273153at2"/>
<feature type="transmembrane region" description="Helical" evidence="2">
    <location>
        <begin position="7"/>
        <end position="27"/>
    </location>
</feature>
<reference evidence="3 4" key="1">
    <citation type="submission" date="2014-07" db="EMBL/GenBank/DDBJ databases">
        <title>Epilithonimonas lactis LMG 22401 Genome.</title>
        <authorList>
            <person name="Pipes S.E."/>
            <person name="Stropko S.J."/>
        </authorList>
    </citation>
    <scope>NUCLEOTIDE SEQUENCE [LARGE SCALE GENOMIC DNA]</scope>
    <source>
        <strain evidence="3 4">LMG 24401</strain>
    </source>
</reference>
<dbReference type="Pfam" id="PF13858">
    <property type="entry name" value="DUF4199"/>
    <property type="match status" value="1"/>
</dbReference>
<gene>
    <name evidence="3" type="ORF">IO89_18760</name>
</gene>
<proteinExistence type="predicted"/>
<organism evidence="3 4">
    <name type="scientific">Epilithonimonas lactis</name>
    <dbReference type="NCBI Taxonomy" id="421072"/>
    <lineage>
        <taxon>Bacteria</taxon>
        <taxon>Pseudomonadati</taxon>
        <taxon>Bacteroidota</taxon>
        <taxon>Flavobacteriia</taxon>
        <taxon>Flavobacteriales</taxon>
        <taxon>Weeksellaceae</taxon>
        <taxon>Chryseobacterium group</taxon>
        <taxon>Epilithonimonas</taxon>
    </lineage>
</organism>
<accession>A0A085B6S7</accession>
<keyword evidence="4" id="KW-1185">Reference proteome</keyword>
<sequence>MTKNPVTIGFILYALTMLAFFIVYYFFANANYFETTMQVNAFGMTFLYVLAGFASTYWLRVGTLITYPQAFKQTFLTLFTGGVLSMFSIFAFLNYVDTDARDLLNHQYIQTELDNLDESYAKLKVEAANQKDRTKVKDLEENYTGAKLAREAALKENRNYFSFKFMSAVFGGFLLFYLLLSIIIAGFLKNKKRYE</sequence>
<evidence type="ECO:0000256" key="1">
    <source>
        <dbReference type="SAM" id="Coils"/>
    </source>
</evidence>
<dbReference type="STRING" id="421072.SAMN04488097_3884"/>
<dbReference type="RefSeq" id="WP_034979231.1">
    <property type="nucleotide sequence ID" value="NZ_FOFI01000007.1"/>
</dbReference>
<protein>
    <recommendedName>
        <fullName evidence="5">DUF4199 domain-containing protein</fullName>
    </recommendedName>
</protein>
<evidence type="ECO:0008006" key="5">
    <source>
        <dbReference type="Google" id="ProtNLM"/>
    </source>
</evidence>
<evidence type="ECO:0000313" key="3">
    <source>
        <dbReference type="EMBL" id="KFC18172.1"/>
    </source>
</evidence>
<dbReference type="EMBL" id="JPLY01000008">
    <property type="protein sequence ID" value="KFC18172.1"/>
    <property type="molecule type" value="Genomic_DNA"/>
</dbReference>
<dbReference type="Proteomes" id="UP000028623">
    <property type="component" value="Unassembled WGS sequence"/>
</dbReference>
<evidence type="ECO:0000313" key="4">
    <source>
        <dbReference type="Proteomes" id="UP000028623"/>
    </source>
</evidence>
<feature type="transmembrane region" description="Helical" evidence="2">
    <location>
        <begin position="39"/>
        <end position="59"/>
    </location>
</feature>
<comment type="caution">
    <text evidence="3">The sequence shown here is derived from an EMBL/GenBank/DDBJ whole genome shotgun (WGS) entry which is preliminary data.</text>
</comment>
<keyword evidence="1" id="KW-0175">Coiled coil</keyword>
<name>A0A085B6S7_9FLAO</name>
<keyword evidence="2" id="KW-0812">Transmembrane</keyword>
<feature type="transmembrane region" description="Helical" evidence="2">
    <location>
        <begin position="165"/>
        <end position="188"/>
    </location>
</feature>
<evidence type="ECO:0000256" key="2">
    <source>
        <dbReference type="SAM" id="Phobius"/>
    </source>
</evidence>